<evidence type="ECO:0000313" key="3">
    <source>
        <dbReference type="Proteomes" id="UP001589818"/>
    </source>
</evidence>
<evidence type="ECO:0000313" key="2">
    <source>
        <dbReference type="EMBL" id="MFC0392206.1"/>
    </source>
</evidence>
<gene>
    <name evidence="2" type="ORF">ACFFJ8_12615</name>
</gene>
<dbReference type="Proteomes" id="UP001589818">
    <property type="component" value="Unassembled WGS sequence"/>
</dbReference>
<organism evidence="2 3">
    <name type="scientific">Paenibacillus mendelii</name>
    <dbReference type="NCBI Taxonomy" id="206163"/>
    <lineage>
        <taxon>Bacteria</taxon>
        <taxon>Bacillati</taxon>
        <taxon>Bacillota</taxon>
        <taxon>Bacilli</taxon>
        <taxon>Bacillales</taxon>
        <taxon>Paenibacillaceae</taxon>
        <taxon>Paenibacillus</taxon>
    </lineage>
</organism>
<feature type="compositionally biased region" description="Polar residues" evidence="1">
    <location>
        <begin position="1"/>
        <end position="15"/>
    </location>
</feature>
<accession>A0ABV6J8I7</accession>
<protein>
    <submittedName>
        <fullName evidence="2">DUF3905 domain-containing protein</fullName>
    </submittedName>
</protein>
<name>A0ABV6J8I7_9BACL</name>
<dbReference type="RefSeq" id="WP_373567555.1">
    <property type="nucleotide sequence ID" value="NZ_JANHOF010000003.1"/>
</dbReference>
<feature type="region of interest" description="Disordered" evidence="1">
    <location>
        <begin position="1"/>
        <end position="78"/>
    </location>
</feature>
<sequence>MKSKSTDGSSEQSRNSLDREPMVSRDDPALDPYEINFLPQFQHDRGPRSPFVNSSGVLIGDHQYDSPQSPLHRWTADTDPAVMSGDEWVHPFKDIGFTTDENRDYFEKGIPPKSGIFMHPDKDVAYASAEDRPESEPVNEQE</sequence>
<comment type="caution">
    <text evidence="2">The sequence shown here is derived from an EMBL/GenBank/DDBJ whole genome shotgun (WGS) entry which is preliminary data.</text>
</comment>
<keyword evidence="3" id="KW-1185">Reference proteome</keyword>
<feature type="compositionally biased region" description="Basic and acidic residues" evidence="1">
    <location>
        <begin position="16"/>
        <end position="28"/>
    </location>
</feature>
<evidence type="ECO:0000256" key="1">
    <source>
        <dbReference type="SAM" id="MobiDB-lite"/>
    </source>
</evidence>
<dbReference type="InterPro" id="IPR024999">
    <property type="entry name" value="DUF3905"/>
</dbReference>
<dbReference type="EMBL" id="JBHLVF010000017">
    <property type="protein sequence ID" value="MFC0392206.1"/>
    <property type="molecule type" value="Genomic_DNA"/>
</dbReference>
<reference evidence="2 3" key="1">
    <citation type="submission" date="2024-09" db="EMBL/GenBank/DDBJ databases">
        <authorList>
            <person name="Sun Q."/>
            <person name="Mori K."/>
        </authorList>
    </citation>
    <scope>NUCLEOTIDE SEQUENCE [LARGE SCALE GENOMIC DNA]</scope>
    <source>
        <strain evidence="2 3">CCM 4839</strain>
    </source>
</reference>
<proteinExistence type="predicted"/>
<dbReference type="Pfam" id="PF13045">
    <property type="entry name" value="DUF3905"/>
    <property type="match status" value="1"/>
</dbReference>